<dbReference type="CDD" id="cd00067">
    <property type="entry name" value="GAL4"/>
    <property type="match status" value="1"/>
</dbReference>
<dbReference type="GO" id="GO:0005634">
    <property type="term" value="C:nucleus"/>
    <property type="evidence" value="ECO:0007669"/>
    <property type="project" value="TreeGrafter"/>
</dbReference>
<dbReference type="PROSITE" id="PS50048">
    <property type="entry name" value="ZN2_CY6_FUNGAL_2"/>
    <property type="match status" value="1"/>
</dbReference>
<gene>
    <name evidence="5" type="ORF">DM02DRAFT_708716</name>
</gene>
<dbReference type="PROSITE" id="PS00463">
    <property type="entry name" value="ZN2_CY6_FUNGAL_1"/>
    <property type="match status" value="1"/>
</dbReference>
<sequence length="623" mass="69594">MAQNPTTLTLQWQDECLSSLSSNSAPALETPTGRPYRSRKERPCDACRKRKVHCQMPDAAPCQRCRRTGQACTFLQRPTRRQRIHRNSPASDLSSTITPKVLNHSFHIALAEGGLSEAIDGSSISPSGTSSGGQANTPPSNIVRGESGSGSLTFDKQNLSSDRPEYRQQSLEYIPGAFTFYIGPTGTSDAYLLQRQSFVEIGRSTGTAALPPTVFGITDYSIIDNAEPRMDPDQMEHLWAEMWKVIDRHTAWRLVRLYVRFVEPYFPLLDSGQMIKSPEELGSMTLALLSGICATAVPFSVYDEALYTLLPKPPSTQQLYRICWSALWQELHAPTLRTIQACLILQHRPPSNPVLSATAFQWSLMSTAVAAAQTIGLHREPASWHLVPVAERKLRRRLFWALYTMEKWFALARGMPSHMTEDEHDVDMLDTQDLEGSFCTSNVSQAHFENLVEMDPQGLDSNASLHLSYIAAHMTLLRGLLRPLDKWSDIVKHSRQEAESLYEMALAVVKGAIICVKELVEFVQGLRDAQWNAFWHSWSRPNFAIAGSFMIHLLHITTPPANSTNDNLNFKPQLEELHVLIKRWRWANRVSSNSAAGAKGLTNLGLFKVETLLASLGTDALPV</sequence>
<evidence type="ECO:0000313" key="5">
    <source>
        <dbReference type="EMBL" id="PVI00236.1"/>
    </source>
</evidence>
<proteinExistence type="predicted"/>
<dbReference type="GO" id="GO:0008270">
    <property type="term" value="F:zinc ion binding"/>
    <property type="evidence" value="ECO:0007669"/>
    <property type="project" value="InterPro"/>
</dbReference>
<dbReference type="OrthoDB" id="408631at2759"/>
<feature type="compositionally biased region" description="Low complexity" evidence="3">
    <location>
        <begin position="121"/>
        <end position="133"/>
    </location>
</feature>
<dbReference type="CDD" id="cd12148">
    <property type="entry name" value="fungal_TF_MHR"/>
    <property type="match status" value="1"/>
</dbReference>
<keyword evidence="6" id="KW-1185">Reference proteome</keyword>
<dbReference type="GO" id="GO:0000981">
    <property type="term" value="F:DNA-binding transcription factor activity, RNA polymerase II-specific"/>
    <property type="evidence" value="ECO:0007669"/>
    <property type="project" value="InterPro"/>
</dbReference>
<feature type="region of interest" description="Disordered" evidence="3">
    <location>
        <begin position="120"/>
        <end position="162"/>
    </location>
</feature>
<dbReference type="Pfam" id="PF00172">
    <property type="entry name" value="Zn_clus"/>
    <property type="match status" value="1"/>
</dbReference>
<dbReference type="SMART" id="SM00906">
    <property type="entry name" value="Fungal_trans"/>
    <property type="match status" value="1"/>
</dbReference>
<accession>A0A2V1DQH8</accession>
<evidence type="ECO:0000256" key="3">
    <source>
        <dbReference type="SAM" id="MobiDB-lite"/>
    </source>
</evidence>
<dbReference type="Pfam" id="PF04082">
    <property type="entry name" value="Fungal_trans"/>
    <property type="match status" value="1"/>
</dbReference>
<protein>
    <recommendedName>
        <fullName evidence="4">Zn(2)-C6 fungal-type domain-containing protein</fullName>
    </recommendedName>
</protein>
<organism evidence="5 6">
    <name type="scientific">Periconia macrospinosa</name>
    <dbReference type="NCBI Taxonomy" id="97972"/>
    <lineage>
        <taxon>Eukaryota</taxon>
        <taxon>Fungi</taxon>
        <taxon>Dikarya</taxon>
        <taxon>Ascomycota</taxon>
        <taxon>Pezizomycotina</taxon>
        <taxon>Dothideomycetes</taxon>
        <taxon>Pleosporomycetidae</taxon>
        <taxon>Pleosporales</taxon>
        <taxon>Massarineae</taxon>
        <taxon>Periconiaceae</taxon>
        <taxon>Periconia</taxon>
    </lineage>
</organism>
<dbReference type="SUPFAM" id="SSF57701">
    <property type="entry name" value="Zn2/Cys6 DNA-binding domain"/>
    <property type="match status" value="1"/>
</dbReference>
<keyword evidence="2" id="KW-0539">Nucleus</keyword>
<feature type="domain" description="Zn(2)-C6 fungal-type" evidence="4">
    <location>
        <begin position="43"/>
        <end position="74"/>
    </location>
</feature>
<feature type="compositionally biased region" description="Polar residues" evidence="3">
    <location>
        <begin position="149"/>
        <end position="162"/>
    </location>
</feature>
<evidence type="ECO:0000313" key="6">
    <source>
        <dbReference type="Proteomes" id="UP000244855"/>
    </source>
</evidence>
<dbReference type="AlphaFoldDB" id="A0A2V1DQH8"/>
<reference evidence="5 6" key="1">
    <citation type="journal article" date="2018" name="Sci. Rep.">
        <title>Comparative genomics provides insights into the lifestyle and reveals functional heterogeneity of dark septate endophytic fungi.</title>
        <authorList>
            <person name="Knapp D.G."/>
            <person name="Nemeth J.B."/>
            <person name="Barry K."/>
            <person name="Hainaut M."/>
            <person name="Henrissat B."/>
            <person name="Johnson J."/>
            <person name="Kuo A."/>
            <person name="Lim J.H.P."/>
            <person name="Lipzen A."/>
            <person name="Nolan M."/>
            <person name="Ohm R.A."/>
            <person name="Tamas L."/>
            <person name="Grigoriev I.V."/>
            <person name="Spatafora J.W."/>
            <person name="Nagy L.G."/>
            <person name="Kovacs G.M."/>
        </authorList>
    </citation>
    <scope>NUCLEOTIDE SEQUENCE [LARGE SCALE GENOMIC DNA]</scope>
    <source>
        <strain evidence="5 6">DSE2036</strain>
    </source>
</reference>
<dbReference type="InterPro" id="IPR036864">
    <property type="entry name" value="Zn2-C6_fun-type_DNA-bd_sf"/>
</dbReference>
<dbReference type="InterPro" id="IPR050797">
    <property type="entry name" value="Carb_Metab_Trans_Reg"/>
</dbReference>
<keyword evidence="1" id="KW-0479">Metal-binding</keyword>
<dbReference type="EMBL" id="KZ805376">
    <property type="protein sequence ID" value="PVI00236.1"/>
    <property type="molecule type" value="Genomic_DNA"/>
</dbReference>
<dbReference type="SMART" id="SM00066">
    <property type="entry name" value="GAL4"/>
    <property type="match status" value="1"/>
</dbReference>
<evidence type="ECO:0000256" key="2">
    <source>
        <dbReference type="ARBA" id="ARBA00023242"/>
    </source>
</evidence>
<dbReference type="GO" id="GO:0001080">
    <property type="term" value="P:nitrogen catabolite activation of transcription from RNA polymerase II promoter"/>
    <property type="evidence" value="ECO:0007669"/>
    <property type="project" value="TreeGrafter"/>
</dbReference>
<dbReference type="PANTHER" id="PTHR31668:SF4">
    <property type="entry name" value="TRANSCRIPTIONAL ACTIVATOR PROTEIN DAL81"/>
    <property type="match status" value="1"/>
</dbReference>
<dbReference type="Proteomes" id="UP000244855">
    <property type="component" value="Unassembled WGS sequence"/>
</dbReference>
<dbReference type="InterPro" id="IPR007219">
    <property type="entry name" value="XnlR_reg_dom"/>
</dbReference>
<feature type="region of interest" description="Disordered" evidence="3">
    <location>
        <begin position="22"/>
        <end position="41"/>
    </location>
</feature>
<dbReference type="InterPro" id="IPR001138">
    <property type="entry name" value="Zn2Cys6_DnaBD"/>
</dbReference>
<dbReference type="PANTHER" id="PTHR31668">
    <property type="entry name" value="GLUCOSE TRANSPORT TRANSCRIPTION REGULATOR RGT1-RELATED-RELATED"/>
    <property type="match status" value="1"/>
</dbReference>
<dbReference type="STRING" id="97972.A0A2V1DQH8"/>
<dbReference type="GO" id="GO:0006351">
    <property type="term" value="P:DNA-templated transcription"/>
    <property type="evidence" value="ECO:0007669"/>
    <property type="project" value="InterPro"/>
</dbReference>
<evidence type="ECO:0000259" key="4">
    <source>
        <dbReference type="PROSITE" id="PS50048"/>
    </source>
</evidence>
<dbReference type="GO" id="GO:0003677">
    <property type="term" value="F:DNA binding"/>
    <property type="evidence" value="ECO:0007669"/>
    <property type="project" value="InterPro"/>
</dbReference>
<evidence type="ECO:0000256" key="1">
    <source>
        <dbReference type="ARBA" id="ARBA00022723"/>
    </source>
</evidence>
<dbReference type="Gene3D" id="4.10.240.10">
    <property type="entry name" value="Zn(2)-C6 fungal-type DNA-binding domain"/>
    <property type="match status" value="1"/>
</dbReference>
<name>A0A2V1DQH8_9PLEO</name>